<dbReference type="AlphaFoldDB" id="A0A1V1P9V0"/>
<name>A0A1V1P9V0_9BACT</name>
<comment type="caution">
    <text evidence="1">The sequence shown here is derived from an EMBL/GenBank/DDBJ whole genome shotgun (WGS) entry which is preliminary data.</text>
</comment>
<accession>A0A1V1P9V0</accession>
<dbReference type="Proteomes" id="UP000189670">
    <property type="component" value="Unassembled WGS sequence"/>
</dbReference>
<evidence type="ECO:0000313" key="1">
    <source>
        <dbReference type="EMBL" id="ETR71631.1"/>
    </source>
</evidence>
<reference evidence="2" key="1">
    <citation type="submission" date="2012-11" db="EMBL/GenBank/DDBJ databases">
        <authorList>
            <person name="Lucero-Rivera Y.E."/>
            <person name="Tovar-Ramirez D."/>
        </authorList>
    </citation>
    <scope>NUCLEOTIDE SEQUENCE [LARGE SCALE GENOMIC DNA]</scope>
    <source>
        <strain evidence="2">Araruama</strain>
    </source>
</reference>
<proteinExistence type="predicted"/>
<organism evidence="1 2">
    <name type="scientific">Candidatus Magnetoglobus multicellularis str. Araruama</name>
    <dbReference type="NCBI Taxonomy" id="890399"/>
    <lineage>
        <taxon>Bacteria</taxon>
        <taxon>Pseudomonadati</taxon>
        <taxon>Thermodesulfobacteriota</taxon>
        <taxon>Desulfobacteria</taxon>
        <taxon>Desulfobacterales</taxon>
        <taxon>Desulfobacteraceae</taxon>
        <taxon>Candidatus Magnetoglobus</taxon>
    </lineage>
</organism>
<sequence length="85" mass="9897">MNADANSLVDMIIILGKGVIWRIDAFPEISIPDRSESDRWAFCEQNDNNLYAMFVHMMNWYSTSLPQPNIQGYASRFYFNKVNTL</sequence>
<dbReference type="EMBL" id="ATBP01000245">
    <property type="protein sequence ID" value="ETR71631.1"/>
    <property type="molecule type" value="Genomic_DNA"/>
</dbReference>
<gene>
    <name evidence="1" type="ORF">OMM_07991</name>
</gene>
<protein>
    <submittedName>
        <fullName evidence="1">Uncharacterized protein</fullName>
    </submittedName>
</protein>
<evidence type="ECO:0000313" key="2">
    <source>
        <dbReference type="Proteomes" id="UP000189670"/>
    </source>
</evidence>